<sequence>HHPAKEMLSFHLNTTPRSMREYRRHFTVLPFTILTYSQFCFYVVNEGKTWTEAQKYCREKFTDLATIQNEEEMDTVKAIVNWRYSNYWIGLKMNPETNGKVSRCFNLKERLNYMFLLVSGYNKPHSTSSILKYYCVHQLLDISN</sequence>
<organism evidence="2 3">
    <name type="scientific">Astyanax mexicanus</name>
    <name type="common">Blind cave fish</name>
    <name type="synonym">Astyanax fasciatus mexicanus</name>
    <dbReference type="NCBI Taxonomy" id="7994"/>
    <lineage>
        <taxon>Eukaryota</taxon>
        <taxon>Metazoa</taxon>
        <taxon>Chordata</taxon>
        <taxon>Craniata</taxon>
        <taxon>Vertebrata</taxon>
        <taxon>Euteleostomi</taxon>
        <taxon>Actinopterygii</taxon>
        <taxon>Neopterygii</taxon>
        <taxon>Teleostei</taxon>
        <taxon>Ostariophysi</taxon>
        <taxon>Characiformes</taxon>
        <taxon>Characoidei</taxon>
        <taxon>Acestrorhamphidae</taxon>
        <taxon>Acestrorhamphinae</taxon>
        <taxon>Astyanax</taxon>
    </lineage>
</organism>
<reference evidence="2" key="4">
    <citation type="submission" date="2025-09" db="UniProtKB">
        <authorList>
            <consortium name="Ensembl"/>
        </authorList>
    </citation>
    <scope>IDENTIFICATION</scope>
</reference>
<evidence type="ECO:0000259" key="1">
    <source>
        <dbReference type="PROSITE" id="PS50041"/>
    </source>
</evidence>
<proteinExistence type="predicted"/>
<dbReference type="InterPro" id="IPR001304">
    <property type="entry name" value="C-type_lectin-like"/>
</dbReference>
<dbReference type="Gene3D" id="3.10.100.10">
    <property type="entry name" value="Mannose-Binding Protein A, subunit A"/>
    <property type="match status" value="1"/>
</dbReference>
<dbReference type="Ensembl" id="ENSAMXT00000053130.1">
    <property type="protein sequence ID" value="ENSAMXP00000048167.1"/>
    <property type="gene ID" value="ENSAMXG00000039433.1"/>
</dbReference>
<reference evidence="3" key="1">
    <citation type="submission" date="2013-03" db="EMBL/GenBank/DDBJ databases">
        <authorList>
            <person name="Jeffery W."/>
            <person name="Warren W."/>
            <person name="Wilson R.K."/>
        </authorList>
    </citation>
    <scope>NUCLEOTIDE SEQUENCE</scope>
    <source>
        <strain evidence="3">female</strain>
    </source>
</reference>
<evidence type="ECO:0000313" key="2">
    <source>
        <dbReference type="Ensembl" id="ENSAMXP00000048167.1"/>
    </source>
</evidence>
<dbReference type="Bgee" id="ENSAMXG00000039433">
    <property type="expression patterns" value="Expressed in pharyngeal gill"/>
</dbReference>
<protein>
    <recommendedName>
        <fullName evidence="1">C-type lectin domain-containing protein</fullName>
    </recommendedName>
</protein>
<reference evidence="2" key="3">
    <citation type="submission" date="2025-08" db="UniProtKB">
        <authorList>
            <consortium name="Ensembl"/>
        </authorList>
    </citation>
    <scope>IDENTIFICATION</scope>
</reference>
<dbReference type="InterPro" id="IPR016186">
    <property type="entry name" value="C-type_lectin-like/link_sf"/>
</dbReference>
<dbReference type="InterPro" id="IPR016187">
    <property type="entry name" value="CTDL_fold"/>
</dbReference>
<dbReference type="PANTHER" id="PTHR45784:SF3">
    <property type="entry name" value="C-TYPE LECTIN DOMAIN FAMILY 4 MEMBER K-LIKE-RELATED"/>
    <property type="match status" value="1"/>
</dbReference>
<dbReference type="InParanoid" id="A0A3B1K0I1"/>
<dbReference type="AlphaFoldDB" id="A0A3B1K0I1"/>
<dbReference type="GeneTree" id="ENSGT01120000272928"/>
<evidence type="ECO:0000313" key="3">
    <source>
        <dbReference type="Proteomes" id="UP000018467"/>
    </source>
</evidence>
<dbReference type="SMART" id="SM00034">
    <property type="entry name" value="CLECT"/>
    <property type="match status" value="1"/>
</dbReference>
<reference evidence="3" key="2">
    <citation type="journal article" date="2014" name="Nat. Commun.">
        <title>The cavefish genome reveals candidate genes for eye loss.</title>
        <authorList>
            <person name="McGaugh S.E."/>
            <person name="Gross J.B."/>
            <person name="Aken B."/>
            <person name="Blin M."/>
            <person name="Borowsky R."/>
            <person name="Chalopin D."/>
            <person name="Hinaux H."/>
            <person name="Jeffery W.R."/>
            <person name="Keene A."/>
            <person name="Ma L."/>
            <person name="Minx P."/>
            <person name="Murphy D."/>
            <person name="O'Quin K.E."/>
            <person name="Retaux S."/>
            <person name="Rohner N."/>
            <person name="Searle S.M."/>
            <person name="Stahl B.A."/>
            <person name="Tabin C."/>
            <person name="Volff J.N."/>
            <person name="Yoshizawa M."/>
            <person name="Warren W.C."/>
        </authorList>
    </citation>
    <scope>NUCLEOTIDE SEQUENCE [LARGE SCALE GENOMIC DNA]</scope>
    <source>
        <strain evidence="3">female</strain>
    </source>
</reference>
<dbReference type="PROSITE" id="PS50041">
    <property type="entry name" value="C_TYPE_LECTIN_2"/>
    <property type="match status" value="1"/>
</dbReference>
<feature type="domain" description="C-type lectin" evidence="1">
    <location>
        <begin position="36"/>
        <end position="136"/>
    </location>
</feature>
<dbReference type="PANTHER" id="PTHR45784">
    <property type="entry name" value="C-TYPE LECTIN DOMAIN FAMILY 20 MEMBER A-RELATED"/>
    <property type="match status" value="1"/>
</dbReference>
<keyword evidence="3" id="KW-1185">Reference proteome</keyword>
<dbReference type="Proteomes" id="UP000018467">
    <property type="component" value="Unassembled WGS sequence"/>
</dbReference>
<name>A0A3B1K0I1_ASTMX</name>
<dbReference type="SUPFAM" id="SSF56436">
    <property type="entry name" value="C-type lectin-like"/>
    <property type="match status" value="1"/>
</dbReference>
<accession>A0A3B1K0I1</accession>
<dbReference type="Pfam" id="PF00059">
    <property type="entry name" value="Lectin_C"/>
    <property type="match status" value="1"/>
</dbReference>